<keyword evidence="2" id="KW-0472">Membrane</keyword>
<dbReference type="PANTHER" id="PTHR31082:SF4">
    <property type="entry name" value="PHEROMONE-REGULATED MEMBRANE PROTEIN 10"/>
    <property type="match status" value="1"/>
</dbReference>
<keyword evidence="2" id="KW-1133">Transmembrane helix</keyword>
<feature type="transmembrane region" description="Helical" evidence="2">
    <location>
        <begin position="236"/>
        <end position="254"/>
    </location>
</feature>
<evidence type="ECO:0000256" key="1">
    <source>
        <dbReference type="ARBA" id="ARBA00034125"/>
    </source>
</evidence>
<dbReference type="PATRIC" id="fig|129848.4.peg.1811"/>
<feature type="transmembrane region" description="Helical" evidence="2">
    <location>
        <begin position="322"/>
        <end position="340"/>
    </location>
</feature>
<keyword evidence="2" id="KW-0812">Transmembrane</keyword>
<evidence type="ECO:0000313" key="5">
    <source>
        <dbReference type="Proteomes" id="UP000094707"/>
    </source>
</evidence>
<feature type="transmembrane region" description="Helical" evidence="2">
    <location>
        <begin position="148"/>
        <end position="165"/>
    </location>
</feature>
<dbReference type="AlphaFoldDB" id="A0A1D3L3U0"/>
<name>A0A1D3L3U0_9EURY</name>
<dbReference type="Pfam" id="PF06738">
    <property type="entry name" value="ThrE"/>
    <property type="match status" value="1"/>
</dbReference>
<dbReference type="EMBL" id="LT607756">
    <property type="protein sequence ID" value="SCG86324.1"/>
    <property type="molecule type" value="Genomic_DNA"/>
</dbReference>
<organism evidence="4 5">
    <name type="scientific">Methanobacterium congolense</name>
    <dbReference type="NCBI Taxonomy" id="118062"/>
    <lineage>
        <taxon>Archaea</taxon>
        <taxon>Methanobacteriati</taxon>
        <taxon>Methanobacteriota</taxon>
        <taxon>Methanomada group</taxon>
        <taxon>Methanobacteria</taxon>
        <taxon>Methanobacteriales</taxon>
        <taxon>Methanobacteriaceae</taxon>
        <taxon>Methanobacterium</taxon>
    </lineage>
</organism>
<accession>A0A1D3L3U0</accession>
<feature type="domain" description="Threonine/serine exporter-like N-terminal" evidence="3">
    <location>
        <begin position="19"/>
        <end position="256"/>
    </location>
</feature>
<dbReference type="InterPro" id="IPR051361">
    <property type="entry name" value="ThrE/Ser_Exporter"/>
</dbReference>
<dbReference type="Proteomes" id="UP000094707">
    <property type="component" value="Chromosome I"/>
</dbReference>
<sequence>MLKDDLMEVTEVPMGLLEFLTKLGKALASAGISVVDITSILKRIASAYHVESEILVFPTMILIKLGEHETAPITAANPKPGLIPLNQVSELYELIYRAEDAAIDPVEGVKCIKRILSEKHLFGPTGMIVGYILFSVGIGLLMQPSLEQLIASGILGALVGTLILFGEKRTKFSVILPVIAALLVSCLFFWGVKAGLVAGSFVMLIPSLAYFLPGATLTTGMFELASDEIVSGASRVIYGAAILLLLLFGVLLGLQIMGLPNQELIVFNSATLGWWAPYLGILIFGIGMYLFMSIRNKDLPWVMLILYVAFIGEQIGNYLVGGFFGGFLGSFLMAVSGTIIEKSEHKTPSFVSILPAFWVLVPGSLGFISLATLAGQNFSASVTSGLLMILTIVSISLGLLVGAVVMEPLKNKKIV</sequence>
<feature type="transmembrane region" description="Helical" evidence="2">
    <location>
        <begin position="352"/>
        <end position="374"/>
    </location>
</feature>
<comment type="similarity">
    <text evidence="1">Belongs to the ThrE exporter (TC 2.A.79) family.</text>
</comment>
<feature type="transmembrane region" description="Helical" evidence="2">
    <location>
        <begin position="172"/>
        <end position="192"/>
    </location>
</feature>
<dbReference type="KEGG" id="mcub:MCBB_1773"/>
<gene>
    <name evidence="4" type="ORF">MCBB_1773</name>
</gene>
<evidence type="ECO:0000259" key="3">
    <source>
        <dbReference type="Pfam" id="PF06738"/>
    </source>
</evidence>
<proteinExistence type="inferred from homology"/>
<keyword evidence="5" id="KW-1185">Reference proteome</keyword>
<dbReference type="InterPro" id="IPR010619">
    <property type="entry name" value="ThrE-like_N"/>
</dbReference>
<dbReference type="PANTHER" id="PTHR31082">
    <property type="entry name" value="PHEROMONE-REGULATED MEMBRANE PROTEIN 10"/>
    <property type="match status" value="1"/>
</dbReference>
<evidence type="ECO:0000313" key="4">
    <source>
        <dbReference type="EMBL" id="SCG86324.1"/>
    </source>
</evidence>
<evidence type="ECO:0000256" key="2">
    <source>
        <dbReference type="SAM" id="Phobius"/>
    </source>
</evidence>
<feature type="transmembrane region" description="Helical" evidence="2">
    <location>
        <begin position="386"/>
        <end position="406"/>
    </location>
</feature>
<feature type="transmembrane region" description="Helical" evidence="2">
    <location>
        <begin position="121"/>
        <end position="142"/>
    </location>
</feature>
<dbReference type="GO" id="GO:0022857">
    <property type="term" value="F:transmembrane transporter activity"/>
    <property type="evidence" value="ECO:0007669"/>
    <property type="project" value="InterPro"/>
</dbReference>
<reference evidence="4 5" key="1">
    <citation type="submission" date="2016-08" db="EMBL/GenBank/DDBJ databases">
        <authorList>
            <person name="Seilhamer J.J."/>
        </authorList>
    </citation>
    <scope>NUCLEOTIDE SEQUENCE [LARGE SCALE GENOMIC DNA]</scope>
    <source>
        <strain evidence="4">Buetzberg</strain>
    </source>
</reference>
<protein>
    <recommendedName>
        <fullName evidence="3">Threonine/serine exporter-like N-terminal domain-containing protein</fullName>
    </recommendedName>
</protein>
<dbReference type="OrthoDB" id="136747at2157"/>
<dbReference type="STRING" id="118062.MCBB_1773"/>
<feature type="transmembrane region" description="Helical" evidence="2">
    <location>
        <begin position="274"/>
        <end position="292"/>
    </location>
</feature>
<feature type="transmembrane region" description="Helical" evidence="2">
    <location>
        <begin position="198"/>
        <end position="224"/>
    </location>
</feature>